<name>A0A1Y1IHW3_KLENI</name>
<reference evidence="2 3" key="1">
    <citation type="journal article" date="2014" name="Nat. Commun.">
        <title>Klebsormidium flaccidum genome reveals primary factors for plant terrestrial adaptation.</title>
        <authorList>
            <person name="Hori K."/>
            <person name="Maruyama F."/>
            <person name="Fujisawa T."/>
            <person name="Togashi T."/>
            <person name="Yamamoto N."/>
            <person name="Seo M."/>
            <person name="Sato S."/>
            <person name="Yamada T."/>
            <person name="Mori H."/>
            <person name="Tajima N."/>
            <person name="Moriyama T."/>
            <person name="Ikeuchi M."/>
            <person name="Watanabe M."/>
            <person name="Wada H."/>
            <person name="Kobayashi K."/>
            <person name="Saito M."/>
            <person name="Masuda T."/>
            <person name="Sasaki-Sekimoto Y."/>
            <person name="Mashiguchi K."/>
            <person name="Awai K."/>
            <person name="Shimojima M."/>
            <person name="Masuda S."/>
            <person name="Iwai M."/>
            <person name="Nobusawa T."/>
            <person name="Narise T."/>
            <person name="Kondo S."/>
            <person name="Saito H."/>
            <person name="Sato R."/>
            <person name="Murakawa M."/>
            <person name="Ihara Y."/>
            <person name="Oshima-Yamada Y."/>
            <person name="Ohtaka K."/>
            <person name="Satoh M."/>
            <person name="Sonobe K."/>
            <person name="Ishii M."/>
            <person name="Ohtani R."/>
            <person name="Kanamori-Sato M."/>
            <person name="Honoki R."/>
            <person name="Miyazaki D."/>
            <person name="Mochizuki H."/>
            <person name="Umetsu J."/>
            <person name="Higashi K."/>
            <person name="Shibata D."/>
            <person name="Kamiya Y."/>
            <person name="Sato N."/>
            <person name="Nakamura Y."/>
            <person name="Tabata S."/>
            <person name="Ida S."/>
            <person name="Kurokawa K."/>
            <person name="Ohta H."/>
        </authorList>
    </citation>
    <scope>NUCLEOTIDE SEQUENCE [LARGE SCALE GENOMIC DNA]</scope>
    <source>
        <strain evidence="2 3">NIES-2285</strain>
    </source>
</reference>
<keyword evidence="3" id="KW-1185">Reference proteome</keyword>
<gene>
    <name evidence="2" type="ORF">KFL_006340130</name>
</gene>
<accession>A0A1Y1IHW3</accession>
<dbReference type="AlphaFoldDB" id="A0A1Y1IHW3"/>
<proteinExistence type="predicted"/>
<organism evidence="2 3">
    <name type="scientific">Klebsormidium nitens</name>
    <name type="common">Green alga</name>
    <name type="synonym">Ulothrix nitens</name>
    <dbReference type="NCBI Taxonomy" id="105231"/>
    <lineage>
        <taxon>Eukaryota</taxon>
        <taxon>Viridiplantae</taxon>
        <taxon>Streptophyta</taxon>
        <taxon>Klebsormidiophyceae</taxon>
        <taxon>Klebsormidiales</taxon>
        <taxon>Klebsormidiaceae</taxon>
        <taxon>Klebsormidium</taxon>
    </lineage>
</organism>
<dbReference type="InterPro" id="IPR043918">
    <property type="entry name" value="DUF5760"/>
</dbReference>
<evidence type="ECO:0000313" key="3">
    <source>
        <dbReference type="Proteomes" id="UP000054558"/>
    </source>
</evidence>
<sequence length="230" mass="25551">MAHVREREGSFEKEFGTAWEVKKRIARYPVYGTRVDVWKGRALMTRGGKLMRDNLGLKRGATGIKEQMASNNPATVEVTDKFKSDVRLWLRLTEQKAQVSKDIKVLNERLRELKESVCDFMAANQLDACNIAGGKVQLYRTKAKEALTKDSIKTAISSFLASREGKPNDPVAGEMAEFILANRAVKVNHALRRSGGAKKGQGGDNSATSALREQPPPQEEEESSQDENDV</sequence>
<dbReference type="EMBL" id="DF237583">
    <property type="protein sequence ID" value="GAQ90394.1"/>
    <property type="molecule type" value="Genomic_DNA"/>
</dbReference>
<feature type="compositionally biased region" description="Acidic residues" evidence="1">
    <location>
        <begin position="218"/>
        <end position="230"/>
    </location>
</feature>
<dbReference type="Pfam" id="PF19064">
    <property type="entry name" value="DUF5760"/>
    <property type="match status" value="1"/>
</dbReference>
<protein>
    <submittedName>
        <fullName evidence="2">Uncharacterized protein</fullName>
    </submittedName>
</protein>
<evidence type="ECO:0000256" key="1">
    <source>
        <dbReference type="SAM" id="MobiDB-lite"/>
    </source>
</evidence>
<dbReference type="Proteomes" id="UP000054558">
    <property type="component" value="Unassembled WGS sequence"/>
</dbReference>
<feature type="region of interest" description="Disordered" evidence="1">
    <location>
        <begin position="191"/>
        <end position="230"/>
    </location>
</feature>
<evidence type="ECO:0000313" key="2">
    <source>
        <dbReference type="EMBL" id="GAQ90394.1"/>
    </source>
</evidence>